<dbReference type="AlphaFoldDB" id="A0A6A7Y806"/>
<proteinExistence type="predicted"/>
<keyword evidence="3" id="KW-1185">Reference proteome</keyword>
<sequence length="221" mass="23407">MYARLTCIWEGFGMSDRGEGYIGQLMLFAGNYVPKYWMPCEGQLLDIGKNNILWSVIGNTYGGDSKKNMFALPDMRGVLPAHASGGRVGRRTASADQSLLSVRLSVNNLPSHSHLAKFAGTEDRVTVSNAIAIKNVVGAVDPVENGYFGKGGTGTGAASIYVPSGSTAPSVNLNGGSTEVKFKPAGTVIVDPTGPGAPFEIPNILMFWCICVAGIYPTRAW</sequence>
<dbReference type="SUPFAM" id="SSF88874">
    <property type="entry name" value="Receptor-binding domain of short tail fibre protein gp12"/>
    <property type="match status" value="1"/>
</dbReference>
<organism evidence="2 3">
    <name type="scientific">Segnochrobactrum spirostomi</name>
    <dbReference type="NCBI Taxonomy" id="2608987"/>
    <lineage>
        <taxon>Bacteria</taxon>
        <taxon>Pseudomonadati</taxon>
        <taxon>Pseudomonadota</taxon>
        <taxon>Alphaproteobacteria</taxon>
        <taxon>Hyphomicrobiales</taxon>
        <taxon>Segnochrobactraceae</taxon>
        <taxon>Segnochrobactrum</taxon>
    </lineage>
</organism>
<reference evidence="2 3" key="1">
    <citation type="submission" date="2019-09" db="EMBL/GenBank/DDBJ databases">
        <title>Segnochrobactrum spirostomi gen. nov., sp. nov., isolated from the ciliate Spirostomum cf. yagiui and description of a novel family, Segnochrobactraceae fam. nov. within the order Rhizobiales of the class Alphaproteobacteria.</title>
        <authorList>
            <person name="Akter S."/>
            <person name="Shazib S.U.A."/>
            <person name="Shin M.K."/>
        </authorList>
    </citation>
    <scope>NUCLEOTIDE SEQUENCE [LARGE SCALE GENOMIC DNA]</scope>
    <source>
        <strain evidence="2 3">Sp-1</strain>
    </source>
</reference>
<dbReference type="Proteomes" id="UP000332515">
    <property type="component" value="Unassembled WGS sequence"/>
</dbReference>
<feature type="domain" description="Phage tail collar" evidence="1">
    <location>
        <begin position="23"/>
        <end position="79"/>
    </location>
</feature>
<protein>
    <recommendedName>
        <fullName evidence="1">Phage tail collar domain-containing protein</fullName>
    </recommendedName>
</protein>
<evidence type="ECO:0000313" key="3">
    <source>
        <dbReference type="Proteomes" id="UP000332515"/>
    </source>
</evidence>
<comment type="caution">
    <text evidence="2">The sequence shown here is derived from an EMBL/GenBank/DDBJ whole genome shotgun (WGS) entry which is preliminary data.</text>
</comment>
<dbReference type="EMBL" id="VWNA01000003">
    <property type="protein sequence ID" value="MQT15423.1"/>
    <property type="molecule type" value="Genomic_DNA"/>
</dbReference>
<gene>
    <name evidence="2" type="ORF">F0357_22765</name>
</gene>
<accession>A0A6A7Y806</accession>
<evidence type="ECO:0000259" key="1">
    <source>
        <dbReference type="Pfam" id="PF07484"/>
    </source>
</evidence>
<dbReference type="Pfam" id="PF07484">
    <property type="entry name" value="Collar"/>
    <property type="match status" value="1"/>
</dbReference>
<name>A0A6A7Y806_9HYPH</name>
<dbReference type="InterPro" id="IPR037053">
    <property type="entry name" value="Phage_tail_collar_dom_sf"/>
</dbReference>
<evidence type="ECO:0000313" key="2">
    <source>
        <dbReference type="EMBL" id="MQT15423.1"/>
    </source>
</evidence>
<dbReference type="InterPro" id="IPR011083">
    <property type="entry name" value="Phage_tail_collar_dom"/>
</dbReference>
<dbReference type="Gene3D" id="3.90.1340.10">
    <property type="entry name" value="Phage tail collar domain"/>
    <property type="match status" value="1"/>
</dbReference>